<dbReference type="Proteomes" id="UP000027265">
    <property type="component" value="Unassembled WGS sequence"/>
</dbReference>
<dbReference type="AlphaFoldDB" id="A0A067PJE8"/>
<sequence length="83" mass="9575">MEELGTSKSEEGVFSIRLGLPYEHIFPFDDMQHLLPRWLSYFPGLREFTLEFGTQMSRSADDERELMECIRRSCPGVSMVAVA</sequence>
<protein>
    <submittedName>
        <fullName evidence="1">Uncharacterized protein</fullName>
    </submittedName>
</protein>
<accession>A0A067PJE8</accession>
<reference evidence="2" key="1">
    <citation type="journal article" date="2014" name="Proc. Natl. Acad. Sci. U.S.A.">
        <title>Extensive sampling of basidiomycete genomes demonstrates inadequacy of the white-rot/brown-rot paradigm for wood decay fungi.</title>
        <authorList>
            <person name="Riley R."/>
            <person name="Salamov A.A."/>
            <person name="Brown D.W."/>
            <person name="Nagy L.G."/>
            <person name="Floudas D."/>
            <person name="Held B.W."/>
            <person name="Levasseur A."/>
            <person name="Lombard V."/>
            <person name="Morin E."/>
            <person name="Otillar R."/>
            <person name="Lindquist E.A."/>
            <person name="Sun H."/>
            <person name="LaButti K.M."/>
            <person name="Schmutz J."/>
            <person name="Jabbour D."/>
            <person name="Luo H."/>
            <person name="Baker S.E."/>
            <person name="Pisabarro A.G."/>
            <person name="Walton J.D."/>
            <person name="Blanchette R.A."/>
            <person name="Henrissat B."/>
            <person name="Martin F."/>
            <person name="Cullen D."/>
            <person name="Hibbett D.S."/>
            <person name="Grigoriev I.V."/>
        </authorList>
    </citation>
    <scope>NUCLEOTIDE SEQUENCE [LARGE SCALE GENOMIC DNA]</scope>
    <source>
        <strain evidence="2">MUCL 33604</strain>
    </source>
</reference>
<dbReference type="InParanoid" id="A0A067PJE8"/>
<dbReference type="HOGENOM" id="CLU_2542882_0_0_1"/>
<name>A0A067PJE8_9AGAM</name>
<evidence type="ECO:0000313" key="2">
    <source>
        <dbReference type="Proteomes" id="UP000027265"/>
    </source>
</evidence>
<proteinExistence type="predicted"/>
<keyword evidence="2" id="KW-1185">Reference proteome</keyword>
<evidence type="ECO:0000313" key="1">
    <source>
        <dbReference type="EMBL" id="KDQ51162.1"/>
    </source>
</evidence>
<organism evidence="1 2">
    <name type="scientific">Jaapia argillacea MUCL 33604</name>
    <dbReference type="NCBI Taxonomy" id="933084"/>
    <lineage>
        <taxon>Eukaryota</taxon>
        <taxon>Fungi</taxon>
        <taxon>Dikarya</taxon>
        <taxon>Basidiomycota</taxon>
        <taxon>Agaricomycotina</taxon>
        <taxon>Agaricomycetes</taxon>
        <taxon>Agaricomycetidae</taxon>
        <taxon>Jaapiales</taxon>
        <taxon>Jaapiaceae</taxon>
        <taxon>Jaapia</taxon>
    </lineage>
</organism>
<gene>
    <name evidence="1" type="ORF">JAAARDRAFT_62737</name>
</gene>
<dbReference type="EMBL" id="KL197751">
    <property type="protein sequence ID" value="KDQ51162.1"/>
    <property type="molecule type" value="Genomic_DNA"/>
</dbReference>